<dbReference type="InterPro" id="IPR001878">
    <property type="entry name" value="Znf_CCHC"/>
</dbReference>
<keyword evidence="1" id="KW-0862">Zinc</keyword>
<proteinExistence type="predicted"/>
<feature type="domain" description="CCHC-type" evidence="3">
    <location>
        <begin position="288"/>
        <end position="302"/>
    </location>
</feature>
<organism evidence="4 5">
    <name type="scientific">Metarhizium robertsii</name>
    <dbReference type="NCBI Taxonomy" id="568076"/>
    <lineage>
        <taxon>Eukaryota</taxon>
        <taxon>Fungi</taxon>
        <taxon>Dikarya</taxon>
        <taxon>Ascomycota</taxon>
        <taxon>Pezizomycotina</taxon>
        <taxon>Sordariomycetes</taxon>
        <taxon>Hypocreomycetidae</taxon>
        <taxon>Hypocreales</taxon>
        <taxon>Clavicipitaceae</taxon>
        <taxon>Metarhizium</taxon>
    </lineage>
</organism>
<comment type="caution">
    <text evidence="4">The sequence shown here is derived from an EMBL/GenBank/DDBJ whole genome shotgun (WGS) entry which is preliminary data.</text>
</comment>
<dbReference type="GO" id="GO:0003676">
    <property type="term" value="F:nucleic acid binding"/>
    <property type="evidence" value="ECO:0007669"/>
    <property type="project" value="InterPro"/>
</dbReference>
<dbReference type="GO" id="GO:0008270">
    <property type="term" value="F:zinc ion binding"/>
    <property type="evidence" value="ECO:0007669"/>
    <property type="project" value="UniProtKB-KW"/>
</dbReference>
<evidence type="ECO:0000259" key="3">
    <source>
        <dbReference type="PROSITE" id="PS50158"/>
    </source>
</evidence>
<protein>
    <recommendedName>
        <fullName evidence="3">CCHC-type domain-containing protein</fullName>
    </recommendedName>
</protein>
<sequence length="439" mass="47864">MGARSGKHGRVACKSSPHYQAANSTMGGKFFTGESCRVFRTFCTHFNRVAEEFPSGLERDFAQHFSASFLEFWKQALGSTPSASTPTYTSIAATATPAAIATVSPIRSSTTSSVYPQPLPTATHRQGHPPHPEKTSEFSSGSTPMRRRGTTSATPFALTLRNARPIWADDLGASAVEASQKWHTYAVKNCPRRLTDLYGNELDYDTAVRDEINHQTGLTPVSIRTPRRDNEQLPYKTLIISFLEPTKRPWSLFGTSRPARLIENNNPPKQCDNCWDFHTRHSCNRQTRCKHCGKTGHTNESCGAAEQCARQLSWTTHRRVRELPSSTKESARSLPSLFKGTTIGRQTDGLPALPATPGGTAATAIAGDTQRTHRTRTSHRTTARSGGSHGIASESRQPFGPDQPLGLHLASSTDDIPDATQDPETGTRDSISATSADST</sequence>
<keyword evidence="1" id="KW-0479">Metal-binding</keyword>
<evidence type="ECO:0000256" key="1">
    <source>
        <dbReference type="PROSITE-ProRule" id="PRU00047"/>
    </source>
</evidence>
<dbReference type="Proteomes" id="UP000030151">
    <property type="component" value="Unassembled WGS sequence"/>
</dbReference>
<dbReference type="PROSITE" id="PS50158">
    <property type="entry name" value="ZF_CCHC"/>
    <property type="match status" value="1"/>
</dbReference>
<dbReference type="AlphaFoldDB" id="A0A014PI72"/>
<evidence type="ECO:0000313" key="4">
    <source>
        <dbReference type="EMBL" id="EXU95294.1"/>
    </source>
</evidence>
<feature type="region of interest" description="Disordered" evidence="2">
    <location>
        <begin position="107"/>
        <end position="155"/>
    </location>
</feature>
<feature type="region of interest" description="Disordered" evidence="2">
    <location>
        <begin position="321"/>
        <end position="439"/>
    </location>
</feature>
<dbReference type="EMBL" id="JELW01000088">
    <property type="protein sequence ID" value="EXU95294.1"/>
    <property type="molecule type" value="Genomic_DNA"/>
</dbReference>
<reference evidence="4 5" key="1">
    <citation type="submission" date="2014-02" db="EMBL/GenBank/DDBJ databases">
        <title>The genome sequence of the entomopathogenic fungus Metarhizium robertsii ARSEF 2575.</title>
        <authorList>
            <person name="Giuliano Garisto Donzelli B."/>
            <person name="Roe B.A."/>
            <person name="Macmil S.L."/>
            <person name="Krasnoff S.B."/>
            <person name="Gibson D.M."/>
        </authorList>
    </citation>
    <scope>NUCLEOTIDE SEQUENCE [LARGE SCALE GENOMIC DNA]</scope>
    <source>
        <strain evidence="4 5">ARSEF 2575</strain>
    </source>
</reference>
<feature type="compositionally biased region" description="Basic residues" evidence="2">
    <location>
        <begin position="372"/>
        <end position="382"/>
    </location>
</feature>
<evidence type="ECO:0000313" key="5">
    <source>
        <dbReference type="Proteomes" id="UP000030151"/>
    </source>
</evidence>
<keyword evidence="1" id="KW-0863">Zinc-finger</keyword>
<name>A0A014PI72_9HYPO</name>
<evidence type="ECO:0000256" key="2">
    <source>
        <dbReference type="SAM" id="MobiDB-lite"/>
    </source>
</evidence>
<feature type="compositionally biased region" description="Low complexity" evidence="2">
    <location>
        <begin position="349"/>
        <end position="364"/>
    </location>
</feature>
<dbReference type="HOGENOM" id="CLU_000680_11_1_1"/>
<accession>A0A014PI72</accession>
<feature type="compositionally biased region" description="Polar residues" evidence="2">
    <location>
        <begin position="422"/>
        <end position="439"/>
    </location>
</feature>
<gene>
    <name evidence="4" type="ORF">X797_011621</name>
</gene>